<dbReference type="PANTHER" id="PTHR44227:SF3">
    <property type="entry name" value="PROTEIN O-MANNOSYL-TRANSFERASE TMTC4"/>
    <property type="match status" value="1"/>
</dbReference>
<keyword evidence="3" id="KW-0472">Membrane</keyword>
<evidence type="ECO:0000256" key="3">
    <source>
        <dbReference type="SAM" id="Phobius"/>
    </source>
</evidence>
<feature type="transmembrane region" description="Helical" evidence="3">
    <location>
        <begin position="354"/>
        <end position="371"/>
    </location>
</feature>
<evidence type="ECO:0000313" key="5">
    <source>
        <dbReference type="Proteomes" id="UP000235116"/>
    </source>
</evidence>
<keyword evidence="5" id="KW-1185">Reference proteome</keyword>
<evidence type="ECO:0000256" key="1">
    <source>
        <dbReference type="ARBA" id="ARBA00022737"/>
    </source>
</evidence>
<name>A0A2K9LI59_9GAMM</name>
<evidence type="ECO:0000313" key="4">
    <source>
        <dbReference type="EMBL" id="AUM11930.1"/>
    </source>
</evidence>
<dbReference type="Proteomes" id="UP000235116">
    <property type="component" value="Chromosome"/>
</dbReference>
<organism evidence="4 5">
    <name type="scientific">Ketobacter alkanivorans</name>
    <dbReference type="NCBI Taxonomy" id="1917421"/>
    <lineage>
        <taxon>Bacteria</taxon>
        <taxon>Pseudomonadati</taxon>
        <taxon>Pseudomonadota</taxon>
        <taxon>Gammaproteobacteria</taxon>
        <taxon>Pseudomonadales</taxon>
        <taxon>Ketobacteraceae</taxon>
        <taxon>Ketobacter</taxon>
    </lineage>
</organism>
<proteinExistence type="predicted"/>
<feature type="transmembrane region" description="Helical" evidence="3">
    <location>
        <begin position="161"/>
        <end position="179"/>
    </location>
</feature>
<protein>
    <recommendedName>
        <fullName evidence="6">Glycosyltransferase RgtA/B/C/D-like domain-containing protein</fullName>
    </recommendedName>
</protein>
<reference evidence="5" key="1">
    <citation type="submission" date="2017-08" db="EMBL/GenBank/DDBJ databases">
        <title>Direct submision.</title>
        <authorList>
            <person name="Kim S.-J."/>
            <person name="Rhee S.-K."/>
        </authorList>
    </citation>
    <scope>NUCLEOTIDE SEQUENCE [LARGE SCALE GENOMIC DNA]</scope>
    <source>
        <strain evidence="5">GI5</strain>
    </source>
</reference>
<feature type="transmembrane region" description="Helical" evidence="3">
    <location>
        <begin position="109"/>
        <end position="126"/>
    </location>
</feature>
<gene>
    <name evidence="4" type="ORF">Kalk_05595</name>
</gene>
<accession>A0A2K9LI59</accession>
<keyword evidence="3" id="KW-1133">Transmembrane helix</keyword>
<feature type="transmembrane region" description="Helical" evidence="3">
    <location>
        <begin position="391"/>
        <end position="413"/>
    </location>
</feature>
<dbReference type="InterPro" id="IPR052346">
    <property type="entry name" value="O-mannosyl-transferase_TMTC"/>
</dbReference>
<keyword evidence="1" id="KW-0677">Repeat</keyword>
<evidence type="ECO:0000256" key="2">
    <source>
        <dbReference type="ARBA" id="ARBA00022803"/>
    </source>
</evidence>
<feature type="transmembrane region" description="Helical" evidence="3">
    <location>
        <begin position="227"/>
        <end position="247"/>
    </location>
</feature>
<dbReference type="KEGG" id="kak:Kalk_05595"/>
<feature type="transmembrane region" description="Helical" evidence="3">
    <location>
        <begin position="331"/>
        <end position="348"/>
    </location>
</feature>
<keyword evidence="2" id="KW-0802">TPR repeat</keyword>
<feature type="transmembrane region" description="Helical" evidence="3">
    <location>
        <begin position="304"/>
        <end position="324"/>
    </location>
</feature>
<keyword evidence="3" id="KW-0812">Transmembrane</keyword>
<evidence type="ECO:0008006" key="6">
    <source>
        <dbReference type="Google" id="ProtNLM"/>
    </source>
</evidence>
<sequence>MPQHYTGRRNLILLSAFILCLPALAAGLMGDDYMHYALLTADLPIAKPNDLSLFGLFSFINGDPERNRLLMDYSLIPWWTYAELKYAFWRPLSEIFHWVDHQLWPEQPWLMHLHNIAWYMIALCLVARLYKQYLPTAGTALLALFLYGLDSTHGFTISWISNRNALLALTFGLLTFLLYTRWREEGGIGSLMLSLLTLLLGLLSAELGISVFGYIGAYALFMDKRGPVKGVLATLPYFAVIVGWWAIYKYAGFGAAHADAYYVDPASQPLSFLMKAAERLPVLLASQWGIVPADLYTLSGASNYTYVAICAVMLILSLIPVLMVQIKNRATLFWLFGMLFSILPALAASPYDRLLLFPGIGASALLANFLIQIKLKRYTPSSSILKTYTTLIFFVMVFIHLIMAPILLPVMAYSTKFMSDQVSTTPSYFQNIENIEHKKLVLFSPPLASSLAIAALRYHRQDPIPARIWTITTLDDGLQYHASGNRLLVSREAGFIDGPIEESVRNMEKYPFQENDEVILSGLRIGIHQLNESGKPSQLSLTFDQPVNSSEYVFLKWDANSNQYTQLDF</sequence>
<dbReference type="PANTHER" id="PTHR44227">
    <property type="match status" value="1"/>
</dbReference>
<dbReference type="EMBL" id="CP022684">
    <property type="protein sequence ID" value="AUM11930.1"/>
    <property type="molecule type" value="Genomic_DNA"/>
</dbReference>
<dbReference type="AlphaFoldDB" id="A0A2K9LI59"/>
<feature type="transmembrane region" description="Helical" evidence="3">
    <location>
        <begin position="191"/>
        <end position="221"/>
    </location>
</feature>